<dbReference type="SUPFAM" id="SSF53254">
    <property type="entry name" value="Phosphoglycerate mutase-like"/>
    <property type="match status" value="1"/>
</dbReference>
<dbReference type="InterPro" id="IPR029033">
    <property type="entry name" value="His_PPase_superfam"/>
</dbReference>
<dbReference type="PATRIC" id="fig|880071.3.peg.728"/>
<dbReference type="AlphaFoldDB" id="I4AGY0"/>
<dbReference type="Pfam" id="PF00300">
    <property type="entry name" value="His_Phos_1"/>
    <property type="match status" value="1"/>
</dbReference>
<organism evidence="2 3">
    <name type="scientific">Bernardetia litoralis (strain ATCC 23117 / DSM 6794 / NBRC 15988 / NCIMB 1366 / Fx l1 / Sio-4)</name>
    <name type="common">Flexibacter litoralis</name>
    <dbReference type="NCBI Taxonomy" id="880071"/>
    <lineage>
        <taxon>Bacteria</taxon>
        <taxon>Pseudomonadati</taxon>
        <taxon>Bacteroidota</taxon>
        <taxon>Cytophagia</taxon>
        <taxon>Cytophagales</taxon>
        <taxon>Bernardetiaceae</taxon>
        <taxon>Bernardetia</taxon>
    </lineage>
</organism>
<dbReference type="GO" id="GO:0016791">
    <property type="term" value="F:phosphatase activity"/>
    <property type="evidence" value="ECO:0007669"/>
    <property type="project" value="TreeGrafter"/>
</dbReference>
<protein>
    <submittedName>
        <fullName evidence="2">Fructose-2,6-bisphosphatase</fullName>
    </submittedName>
</protein>
<proteinExistence type="predicted"/>
<dbReference type="InterPro" id="IPR013078">
    <property type="entry name" value="His_Pase_superF_clade-1"/>
</dbReference>
<evidence type="ECO:0000256" key="1">
    <source>
        <dbReference type="PIRSR" id="PIRSR613078-3"/>
    </source>
</evidence>
<keyword evidence="3" id="KW-1185">Reference proteome</keyword>
<feature type="site" description="Transition state stabilizer" evidence="1">
    <location>
        <position position="163"/>
    </location>
</feature>
<dbReference type="eggNOG" id="COG0406">
    <property type="taxonomic scope" value="Bacteria"/>
</dbReference>
<dbReference type="InterPro" id="IPR050275">
    <property type="entry name" value="PGM_Phosphatase"/>
</dbReference>
<dbReference type="EMBL" id="CP003345">
    <property type="protein sequence ID" value="AFM03215.1"/>
    <property type="molecule type" value="Genomic_DNA"/>
</dbReference>
<gene>
    <name evidence="2" type="ordered locus">Fleli_0755</name>
</gene>
<accession>I4AGY0</accession>
<evidence type="ECO:0000313" key="3">
    <source>
        <dbReference type="Proteomes" id="UP000006054"/>
    </source>
</evidence>
<dbReference type="PANTHER" id="PTHR48100:SF59">
    <property type="entry name" value="ADENOSYLCOBALAMIN_ALPHA-RIBAZOLE PHOSPHATASE"/>
    <property type="match status" value="1"/>
</dbReference>
<dbReference type="KEGG" id="fli:Fleli_0755"/>
<dbReference type="SMART" id="SM00855">
    <property type="entry name" value="PGAM"/>
    <property type="match status" value="1"/>
</dbReference>
<dbReference type="OrthoDB" id="9782128at2"/>
<dbReference type="STRING" id="880071.Fleli_0755"/>
<name>I4AGY0_BERLS</name>
<sequence length="209" mass="24685">MEIYLIRHTMPKIEKGICYGFSDLELADSYQEELSVLSKKMIQNLKKQYYKNVKKDIQDELLIYTSPLKRCSILAKDLKINLQNYFHSKVKEDNNLKEMNFGNWELKKWNEINEIELKKWTDNFVTEFTPNGESFETLNERVIDFWQKNIKAEKDKIVLIACHAGVIRSILCHVLQIPLQKAFSVSIDYGSISKLKVFETHVQVEFLNR</sequence>
<dbReference type="Proteomes" id="UP000006054">
    <property type="component" value="Chromosome"/>
</dbReference>
<dbReference type="GO" id="GO:0005737">
    <property type="term" value="C:cytoplasm"/>
    <property type="evidence" value="ECO:0007669"/>
    <property type="project" value="TreeGrafter"/>
</dbReference>
<evidence type="ECO:0000313" key="2">
    <source>
        <dbReference type="EMBL" id="AFM03215.1"/>
    </source>
</evidence>
<dbReference type="HOGENOM" id="CLU_033323_8_3_10"/>
<dbReference type="Gene3D" id="3.40.50.1240">
    <property type="entry name" value="Phosphoglycerate mutase-like"/>
    <property type="match status" value="1"/>
</dbReference>
<dbReference type="CDD" id="cd07067">
    <property type="entry name" value="HP_PGM_like"/>
    <property type="match status" value="1"/>
</dbReference>
<reference evidence="3" key="1">
    <citation type="submission" date="2012-06" db="EMBL/GenBank/DDBJ databases">
        <title>The complete genome of Flexibacter litoralis DSM 6794.</title>
        <authorList>
            <person name="Lucas S."/>
            <person name="Copeland A."/>
            <person name="Lapidus A."/>
            <person name="Glavina del Rio T."/>
            <person name="Dalin E."/>
            <person name="Tice H."/>
            <person name="Bruce D."/>
            <person name="Goodwin L."/>
            <person name="Pitluck S."/>
            <person name="Peters L."/>
            <person name="Ovchinnikova G."/>
            <person name="Lu M."/>
            <person name="Kyrpides N."/>
            <person name="Mavromatis K."/>
            <person name="Ivanova N."/>
            <person name="Brettin T."/>
            <person name="Detter J.C."/>
            <person name="Han C."/>
            <person name="Larimer F."/>
            <person name="Land M."/>
            <person name="Hauser L."/>
            <person name="Markowitz V."/>
            <person name="Cheng J.-F."/>
            <person name="Hugenholtz P."/>
            <person name="Woyke T."/>
            <person name="Wu D."/>
            <person name="Spring S."/>
            <person name="Lang E."/>
            <person name="Kopitz M."/>
            <person name="Brambilla E."/>
            <person name="Klenk H.-P."/>
            <person name="Eisen J.A."/>
        </authorList>
    </citation>
    <scope>NUCLEOTIDE SEQUENCE [LARGE SCALE GENOMIC DNA]</scope>
    <source>
        <strain evidence="3">ATCC 23117 / DSM 6794 / NBRC 15988 / NCIMB 1366 / Sio-4</strain>
    </source>
</reference>
<dbReference type="PANTHER" id="PTHR48100">
    <property type="entry name" value="BROAD-SPECIFICITY PHOSPHATASE YOR283W-RELATED"/>
    <property type="match status" value="1"/>
</dbReference>
<dbReference type="RefSeq" id="WP_014796673.1">
    <property type="nucleotide sequence ID" value="NC_018018.1"/>
</dbReference>